<dbReference type="SMART" id="SM00365">
    <property type="entry name" value="LRR_SD22"/>
    <property type="match status" value="3"/>
</dbReference>
<keyword evidence="3" id="KW-0963">Cytoplasm</keyword>
<evidence type="ECO:0000256" key="6">
    <source>
        <dbReference type="ARBA" id="ARBA00023054"/>
    </source>
</evidence>
<name>A0A8J2J249_9HEXA</name>
<comment type="caution">
    <text evidence="12">The sequence shown here is derived from an EMBL/GenBank/DDBJ whole genome shotgun (WGS) entry which is preliminary data.</text>
</comment>
<comment type="function">
    <text evidence="1">Cilium-specific protein required for cilia structures.</text>
</comment>
<dbReference type="OrthoDB" id="27917at2759"/>
<evidence type="ECO:0000313" key="13">
    <source>
        <dbReference type="Proteomes" id="UP000708208"/>
    </source>
</evidence>
<sequence length="650" mass="74072">MPRQKVPPPEVTNRKNLLHKEPSVINNEMIVSSLEKLLPSGDEGKIANLSHMTSLTKLQLCNNILTKIEKLDTLVNLVWLDLSFNSIRKIENLGSLKKLECINLHRNLITHIENMDNQLRLEIFIISSNGVRTFDQIQYLRRFVRLRSVNFDGNPITNDLHYRAYSVALLPQITLLDYVRITNGERASSERQFGDRLAKIAAADEKLRRRASVVEADEAVRATYALAFVDGFDEDEFWKDMYDQDSDGKVVLMIGDTDDLQSMYHELFRRASRDLFDKGMVNYSMRENEIKAFNIAIKEEKNVVTAKGRKLTEEFVQWSKEAVRTMRGWVNLIDDLEREVGSTNVEKYPEDKQMGLHEQISEVNQELDRALRELVTAWLEQLRGYFGVLRDIQLQFNDRIVEDLVTYGNFRLSDTSLPENYHYLLQDKEALGALVQASHENHNTFIDMKEERMVSELKKWMDNAVTGLGRDETHRNRMRVSEISHFIDIHRKVLEDKHIINYATCYVPETRADQKQVSEEEEENSDSWEFKLSKIRISNTLLNLAKLDANAALGKGSVASGDTRKSIKEQPRASAGGTLEIKKSIAVPVDPKKSGGDVKKSIPGEAKQSVPSDVKSAPGNMKKSSSAKDVKKSDSGGKPEKKSVSITEPD</sequence>
<dbReference type="EMBL" id="CAJVCH010008213">
    <property type="protein sequence ID" value="CAG7662831.1"/>
    <property type="molecule type" value="Genomic_DNA"/>
</dbReference>
<evidence type="ECO:0000256" key="2">
    <source>
        <dbReference type="ARBA" id="ARBA00004430"/>
    </source>
</evidence>
<evidence type="ECO:0000256" key="11">
    <source>
        <dbReference type="SAM" id="MobiDB-lite"/>
    </source>
</evidence>
<feature type="compositionally biased region" description="Basic and acidic residues" evidence="11">
    <location>
        <begin position="590"/>
        <end position="602"/>
    </location>
</feature>
<keyword evidence="13" id="KW-1185">Reference proteome</keyword>
<dbReference type="GO" id="GO:0005930">
    <property type="term" value="C:axoneme"/>
    <property type="evidence" value="ECO:0007669"/>
    <property type="project" value="UniProtKB-SubCell"/>
</dbReference>
<dbReference type="Pfam" id="PF14580">
    <property type="entry name" value="LRR_9"/>
    <property type="match status" value="1"/>
</dbReference>
<dbReference type="InterPro" id="IPR001611">
    <property type="entry name" value="Leu-rich_rpt"/>
</dbReference>
<dbReference type="Proteomes" id="UP000708208">
    <property type="component" value="Unassembled WGS sequence"/>
</dbReference>
<keyword evidence="4" id="KW-0433">Leucine-rich repeat</keyword>
<feature type="region of interest" description="Disordered" evidence="11">
    <location>
        <begin position="555"/>
        <end position="650"/>
    </location>
</feature>
<organism evidence="12 13">
    <name type="scientific">Allacma fusca</name>
    <dbReference type="NCBI Taxonomy" id="39272"/>
    <lineage>
        <taxon>Eukaryota</taxon>
        <taxon>Metazoa</taxon>
        <taxon>Ecdysozoa</taxon>
        <taxon>Arthropoda</taxon>
        <taxon>Hexapoda</taxon>
        <taxon>Collembola</taxon>
        <taxon>Symphypleona</taxon>
        <taxon>Sminthuridae</taxon>
        <taxon>Allacma</taxon>
    </lineage>
</organism>
<evidence type="ECO:0000256" key="8">
    <source>
        <dbReference type="ARBA" id="ARBA00023212"/>
    </source>
</evidence>
<feature type="compositionally biased region" description="Basic and acidic residues" evidence="11">
    <location>
        <begin position="562"/>
        <end position="571"/>
    </location>
</feature>
<protein>
    <recommendedName>
        <fullName evidence="10">Dynein axonemal assembly factor 1 homolog</fullName>
    </recommendedName>
</protein>
<evidence type="ECO:0000256" key="3">
    <source>
        <dbReference type="ARBA" id="ARBA00022490"/>
    </source>
</evidence>
<evidence type="ECO:0000313" key="12">
    <source>
        <dbReference type="EMBL" id="CAG7662831.1"/>
    </source>
</evidence>
<accession>A0A8J2J249</accession>
<evidence type="ECO:0000256" key="10">
    <source>
        <dbReference type="ARBA" id="ARBA00024433"/>
    </source>
</evidence>
<dbReference type="InterPro" id="IPR050576">
    <property type="entry name" value="Cilia_flagella_integrity"/>
</dbReference>
<dbReference type="PROSITE" id="PS51450">
    <property type="entry name" value="LRR"/>
    <property type="match status" value="3"/>
</dbReference>
<dbReference type="PANTHER" id="PTHR45973">
    <property type="entry name" value="PROTEIN PHOSPHATASE 1 REGULATORY SUBUNIT SDS22-RELATED"/>
    <property type="match status" value="1"/>
</dbReference>
<dbReference type="PANTHER" id="PTHR45973:SF12">
    <property type="entry name" value="DYNEIN REGULATORY COMPLEX SUBUNIT 3"/>
    <property type="match status" value="1"/>
</dbReference>
<evidence type="ECO:0000256" key="1">
    <source>
        <dbReference type="ARBA" id="ARBA00003843"/>
    </source>
</evidence>
<dbReference type="AlphaFoldDB" id="A0A8J2J249"/>
<keyword evidence="9" id="KW-0966">Cell projection</keyword>
<reference evidence="12" key="1">
    <citation type="submission" date="2021-06" db="EMBL/GenBank/DDBJ databases">
        <authorList>
            <person name="Hodson N. C."/>
            <person name="Mongue J. A."/>
            <person name="Jaron S. K."/>
        </authorList>
    </citation>
    <scope>NUCLEOTIDE SEQUENCE</scope>
</reference>
<evidence type="ECO:0000256" key="5">
    <source>
        <dbReference type="ARBA" id="ARBA00022737"/>
    </source>
</evidence>
<gene>
    <name evidence="12" type="ORF">AFUS01_LOCUS1469</name>
</gene>
<keyword evidence="5" id="KW-0677">Repeat</keyword>
<evidence type="ECO:0000256" key="4">
    <source>
        <dbReference type="ARBA" id="ARBA00022614"/>
    </source>
</evidence>
<evidence type="ECO:0000256" key="7">
    <source>
        <dbReference type="ARBA" id="ARBA00023069"/>
    </source>
</evidence>
<keyword evidence="8" id="KW-0206">Cytoskeleton</keyword>
<proteinExistence type="predicted"/>
<keyword evidence="7" id="KW-0969">Cilium</keyword>
<keyword evidence="6" id="KW-0175">Coiled coil</keyword>
<evidence type="ECO:0000256" key="9">
    <source>
        <dbReference type="ARBA" id="ARBA00023273"/>
    </source>
</evidence>
<feature type="compositionally biased region" description="Basic and acidic residues" evidence="11">
    <location>
        <begin position="626"/>
        <end position="643"/>
    </location>
</feature>
<comment type="subcellular location">
    <subcellularLocation>
        <location evidence="2">Cytoplasm</location>
        <location evidence="2">Cytoskeleton</location>
        <location evidence="2">Cilium axoneme</location>
    </subcellularLocation>
</comment>